<dbReference type="Proteomes" id="UP000581135">
    <property type="component" value="Unassembled WGS sequence"/>
</dbReference>
<dbReference type="Pfam" id="PF13640">
    <property type="entry name" value="2OG-FeII_Oxy_3"/>
    <property type="match status" value="1"/>
</dbReference>
<keyword evidence="3" id="KW-1185">Reference proteome</keyword>
<dbReference type="InterPro" id="IPR044862">
    <property type="entry name" value="Pro_4_hyd_alph_FE2OG_OXY"/>
</dbReference>
<evidence type="ECO:0000313" key="2">
    <source>
        <dbReference type="EMBL" id="MBB3066836.1"/>
    </source>
</evidence>
<sequence length="208" mass="22990">MLNLDALEGAPLVAQPFDHCIVSGFLAPADVQAVLQDFPAVAKGGSFPLSSLPCGPALTRLAEQLQGSQVAIALGRKFGLDLSKHPTLMTLRARSRAKDGRIHRDSDDKLLTALLYLNDDWSDDNGRLRLLKGPADIEDYAVEVEPQAGTLLVFRCTARSWHGHKPYEGVRQVLQINWVTDAAVVRREQWRHGFSARIKTLFSKVRPT</sequence>
<name>A0A839SZ14_9PROT</name>
<dbReference type="AlphaFoldDB" id="A0A839SZ14"/>
<dbReference type="Gene3D" id="2.60.120.620">
    <property type="entry name" value="q2cbj1_9rhob like domain"/>
    <property type="match status" value="1"/>
</dbReference>
<dbReference type="RefSeq" id="WP_183417666.1">
    <property type="nucleotide sequence ID" value="NZ_JACHXA010000011.1"/>
</dbReference>
<evidence type="ECO:0000313" key="3">
    <source>
        <dbReference type="Proteomes" id="UP000581135"/>
    </source>
</evidence>
<gene>
    <name evidence="2" type="ORF">FHR98_003147</name>
</gene>
<proteinExistence type="predicted"/>
<comment type="caution">
    <text evidence="2">The sequence shown here is derived from an EMBL/GenBank/DDBJ whole genome shotgun (WGS) entry which is preliminary data.</text>
</comment>
<feature type="domain" description="Prolyl 4-hydroxylase alpha subunit Fe(2+) 2OG dioxygenase" evidence="1">
    <location>
        <begin position="102"/>
        <end position="174"/>
    </location>
</feature>
<dbReference type="EMBL" id="JACHXA010000011">
    <property type="protein sequence ID" value="MBB3066836.1"/>
    <property type="molecule type" value="Genomic_DNA"/>
</dbReference>
<organism evidence="2 3">
    <name type="scientific">Limibacillus halophilus</name>
    <dbReference type="NCBI Taxonomy" id="1579333"/>
    <lineage>
        <taxon>Bacteria</taxon>
        <taxon>Pseudomonadati</taxon>
        <taxon>Pseudomonadota</taxon>
        <taxon>Alphaproteobacteria</taxon>
        <taxon>Rhodospirillales</taxon>
        <taxon>Rhodovibrionaceae</taxon>
        <taxon>Limibacillus</taxon>
    </lineage>
</organism>
<evidence type="ECO:0000259" key="1">
    <source>
        <dbReference type="Pfam" id="PF13640"/>
    </source>
</evidence>
<accession>A0A839SZ14</accession>
<reference evidence="2 3" key="1">
    <citation type="submission" date="2020-08" db="EMBL/GenBank/DDBJ databases">
        <title>Genomic Encyclopedia of Type Strains, Phase III (KMG-III): the genomes of soil and plant-associated and newly described type strains.</title>
        <authorList>
            <person name="Whitman W."/>
        </authorList>
    </citation>
    <scope>NUCLEOTIDE SEQUENCE [LARGE SCALE GENOMIC DNA]</scope>
    <source>
        <strain evidence="2 3">CECT 8803</strain>
    </source>
</reference>
<protein>
    <recommendedName>
        <fullName evidence="1">Prolyl 4-hydroxylase alpha subunit Fe(2+) 2OG dioxygenase domain-containing protein</fullName>
    </recommendedName>
</protein>